<gene>
    <name evidence="1" type="ORF">CVS30_11900</name>
</gene>
<evidence type="ECO:0000313" key="2">
    <source>
        <dbReference type="Proteomes" id="UP000247980"/>
    </source>
</evidence>
<evidence type="ECO:0000313" key="1">
    <source>
        <dbReference type="EMBL" id="PYI38083.1"/>
    </source>
</evidence>
<sequence length="181" mass="20590">MEILEFTDAAGWADWLTDHHDQQAEAWVRIGKSHAEMHLPTIAETGELALCFGWIDGQRKSYDAVSFIQRYSRRRPKSSWSKVNVERAEALIAAGRMRPAGWAEIEDAKADGRWDAAYEPQRTARVTEELTAALANDARSRTAFEALGRSEQYLLMLPLLKAYTPKMREAALLRLMTRLEP</sequence>
<comment type="caution">
    <text evidence="1">The sequence shown here is derived from an EMBL/GenBank/DDBJ whole genome shotgun (WGS) entry which is preliminary data.</text>
</comment>
<dbReference type="RefSeq" id="WP_110485550.1">
    <property type="nucleotide sequence ID" value="NZ_QJVC01000012.1"/>
</dbReference>
<name>A0A2V5IVD7_9MICC</name>
<keyword evidence="2" id="KW-1185">Reference proteome</keyword>
<reference evidence="1 2" key="1">
    <citation type="submission" date="2018-05" db="EMBL/GenBank/DDBJ databases">
        <title>Genetic diversity of glacier-inhabiting Cryobacterium bacteria in China and description of Cryobacterium mengkeensis sp. nov. and Arthrobacter glacialis sp. nov.</title>
        <authorList>
            <person name="Liu Q."/>
            <person name="Xin Y.-H."/>
        </authorList>
    </citation>
    <scope>NUCLEOTIDE SEQUENCE [LARGE SCALE GENOMIC DNA]</scope>
    <source>
        <strain evidence="1 2">B7</strain>
    </source>
</reference>
<dbReference type="Proteomes" id="UP000247980">
    <property type="component" value="Unassembled WGS sequence"/>
</dbReference>
<dbReference type="Pfam" id="PF13376">
    <property type="entry name" value="OmdA"/>
    <property type="match status" value="1"/>
</dbReference>
<accession>A0A2V5IVD7</accession>
<organism evidence="1 2">
    <name type="scientific">Arthrobacter psychrolactophilus</name>
    <dbReference type="NCBI Taxonomy" id="92442"/>
    <lineage>
        <taxon>Bacteria</taxon>
        <taxon>Bacillati</taxon>
        <taxon>Actinomycetota</taxon>
        <taxon>Actinomycetes</taxon>
        <taxon>Micrococcales</taxon>
        <taxon>Micrococcaceae</taxon>
        <taxon>Arthrobacter</taxon>
    </lineage>
</organism>
<proteinExistence type="predicted"/>
<dbReference type="AlphaFoldDB" id="A0A2V5IVD7"/>
<dbReference type="EMBL" id="QJVC01000012">
    <property type="protein sequence ID" value="PYI38083.1"/>
    <property type="molecule type" value="Genomic_DNA"/>
</dbReference>
<protein>
    <submittedName>
        <fullName evidence="1">OmdA domain containing protein</fullName>
    </submittedName>
</protein>
<dbReference type="OrthoDB" id="9796999at2"/>